<gene>
    <name evidence="3" type="ORF">QYM36_010267</name>
</gene>
<proteinExistence type="predicted"/>
<dbReference type="AlphaFoldDB" id="A0AA88L7A6"/>
<dbReference type="Pfam" id="PF17787">
    <property type="entry name" value="PH_14"/>
    <property type="match status" value="1"/>
</dbReference>
<sequence>MVRRKRNTINGNDAEEGQTQDTNSHFLCQRLYKLGVKVGKISTISDGIDEIASEVKDFSQRFHFALLGTPSAESAQSKQWFFDFNIGILRNVSWVYHDTSYPGFIYLEHPGISRTTQIDPGRPCRIRPCSHSDLLENESVVKFKQTVSTATTRVLGAKLELTSFRKGLYYCHLHPSKLCRGNLVKLEPESLNPSLIKGELFIKWDEDLSHSTPVILKVDKNCFFLSWTGQCGETNFLDISLIRDTRTGVRNHVDFGSDDSLEDRTVRICYGNDFVNVRFVNFSCRSKDVAKIWCDEILKVAYNLRALNGSVKKFLKKAYTRLLFNVDRHRFLQVSYIEKRFASHEEDRRQVEQVLQFADVRWFDFIDDEKSMEPKRYIESKLFTLKMFYQIYRKLTVRPEVDRIFAQICEEKKKF</sequence>
<dbReference type="Gene3D" id="3.40.980.10">
    <property type="entry name" value="MoaB/Mog-like domain"/>
    <property type="match status" value="1"/>
</dbReference>
<accession>A0AA88L7A6</accession>
<evidence type="ECO:0000313" key="3">
    <source>
        <dbReference type="EMBL" id="KAK2715634.1"/>
    </source>
</evidence>
<dbReference type="Proteomes" id="UP001187531">
    <property type="component" value="Unassembled WGS sequence"/>
</dbReference>
<dbReference type="EMBL" id="JAVRJZ010000012">
    <property type="protein sequence ID" value="KAK2715634.1"/>
    <property type="molecule type" value="Genomic_DNA"/>
</dbReference>
<dbReference type="GO" id="GO:0005737">
    <property type="term" value="C:cytoplasm"/>
    <property type="evidence" value="ECO:0007669"/>
    <property type="project" value="TreeGrafter"/>
</dbReference>
<feature type="domain" description="PLC-beta PH" evidence="2">
    <location>
        <begin position="194"/>
        <end position="308"/>
    </location>
</feature>
<dbReference type="GO" id="GO:0004435">
    <property type="term" value="F:phosphatidylinositol-4,5-bisphosphate phospholipase C activity"/>
    <property type="evidence" value="ECO:0007669"/>
    <property type="project" value="TreeGrafter"/>
</dbReference>
<dbReference type="InterPro" id="IPR037862">
    <property type="entry name" value="PLC-beta_PH"/>
</dbReference>
<dbReference type="GO" id="GO:0051209">
    <property type="term" value="P:release of sequestered calcium ion into cytosol"/>
    <property type="evidence" value="ECO:0007669"/>
    <property type="project" value="TreeGrafter"/>
</dbReference>
<dbReference type="InterPro" id="IPR036425">
    <property type="entry name" value="MoaB/Mog-like_dom_sf"/>
</dbReference>
<dbReference type="GO" id="GO:0048015">
    <property type="term" value="P:phosphatidylinositol-mediated signaling"/>
    <property type="evidence" value="ECO:0007669"/>
    <property type="project" value="TreeGrafter"/>
</dbReference>
<evidence type="ECO:0000313" key="4">
    <source>
        <dbReference type="Proteomes" id="UP001187531"/>
    </source>
</evidence>
<name>A0AA88L7A6_ARTSF</name>
<evidence type="ECO:0000259" key="2">
    <source>
        <dbReference type="Pfam" id="PF17787"/>
    </source>
</evidence>
<dbReference type="GO" id="GO:0007186">
    <property type="term" value="P:G protein-coupled receptor signaling pathway"/>
    <property type="evidence" value="ECO:0007669"/>
    <property type="project" value="TreeGrafter"/>
</dbReference>
<dbReference type="InterPro" id="IPR001192">
    <property type="entry name" value="PI-PLC_fam"/>
</dbReference>
<organism evidence="3 4">
    <name type="scientific">Artemia franciscana</name>
    <name type="common">Brine shrimp</name>
    <name type="synonym">Artemia sanfranciscana</name>
    <dbReference type="NCBI Taxonomy" id="6661"/>
    <lineage>
        <taxon>Eukaryota</taxon>
        <taxon>Metazoa</taxon>
        <taxon>Ecdysozoa</taxon>
        <taxon>Arthropoda</taxon>
        <taxon>Crustacea</taxon>
        <taxon>Branchiopoda</taxon>
        <taxon>Anostraca</taxon>
        <taxon>Artemiidae</taxon>
        <taxon>Artemia</taxon>
    </lineage>
</organism>
<feature type="region of interest" description="Disordered" evidence="1">
    <location>
        <begin position="1"/>
        <end position="20"/>
    </location>
</feature>
<dbReference type="GO" id="GO:0046488">
    <property type="term" value="P:phosphatidylinositol metabolic process"/>
    <property type="evidence" value="ECO:0007669"/>
    <property type="project" value="TreeGrafter"/>
</dbReference>
<dbReference type="CDD" id="cd13361">
    <property type="entry name" value="PH_PLC_beta"/>
    <property type="match status" value="1"/>
</dbReference>
<evidence type="ECO:0000256" key="1">
    <source>
        <dbReference type="SAM" id="MobiDB-lite"/>
    </source>
</evidence>
<reference evidence="3" key="1">
    <citation type="submission" date="2023-07" db="EMBL/GenBank/DDBJ databases">
        <title>Chromosome-level genome assembly of Artemia franciscana.</title>
        <authorList>
            <person name="Jo E."/>
        </authorList>
    </citation>
    <scope>NUCLEOTIDE SEQUENCE</scope>
    <source>
        <tissue evidence="3">Whole body</tissue>
    </source>
</reference>
<keyword evidence="4" id="KW-1185">Reference proteome</keyword>
<dbReference type="SUPFAM" id="SSF53218">
    <property type="entry name" value="Molybdenum cofactor biosynthesis proteins"/>
    <property type="match status" value="1"/>
</dbReference>
<comment type="caution">
    <text evidence="3">The sequence shown here is derived from an EMBL/GenBank/DDBJ whole genome shotgun (WGS) entry which is preliminary data.</text>
</comment>
<dbReference type="PANTHER" id="PTHR10336">
    <property type="entry name" value="PHOSPHOINOSITIDE-SPECIFIC PHOSPHOLIPASE C FAMILY PROTEIN"/>
    <property type="match status" value="1"/>
</dbReference>
<dbReference type="PANTHER" id="PTHR10336:SF149">
    <property type="entry name" value="1-PHOSPHATIDYLINOSITOL 4,5-BISPHOSPHATE PHOSPHODIESTERASE CLASSES I AND II"/>
    <property type="match status" value="1"/>
</dbReference>
<protein>
    <recommendedName>
        <fullName evidence="2">PLC-beta PH domain-containing protein</fullName>
    </recommendedName>
</protein>
<dbReference type="SUPFAM" id="SSF50729">
    <property type="entry name" value="PH domain-like"/>
    <property type="match status" value="1"/>
</dbReference>
<dbReference type="Gene3D" id="2.30.29.240">
    <property type="match status" value="1"/>
</dbReference>